<keyword evidence="4" id="KW-1185">Reference proteome</keyword>
<feature type="compositionally biased region" description="Pro residues" evidence="1">
    <location>
        <begin position="202"/>
        <end position="219"/>
    </location>
</feature>
<protein>
    <recommendedName>
        <fullName evidence="2">DM14 domain-containing protein</fullName>
    </recommendedName>
</protein>
<proteinExistence type="predicted"/>
<feature type="region of interest" description="Disordered" evidence="1">
    <location>
        <begin position="145"/>
        <end position="261"/>
    </location>
</feature>
<dbReference type="OrthoDB" id="19996at2759"/>
<dbReference type="EMBL" id="KZ346129">
    <property type="protein sequence ID" value="PIO70862.1"/>
    <property type="molecule type" value="Genomic_DNA"/>
</dbReference>
<dbReference type="Proteomes" id="UP000230423">
    <property type="component" value="Unassembled WGS sequence"/>
</dbReference>
<evidence type="ECO:0000259" key="2">
    <source>
        <dbReference type="Pfam" id="PF21528"/>
    </source>
</evidence>
<dbReference type="AlphaFoldDB" id="A0A2G9UM94"/>
<dbReference type="GO" id="GO:0001227">
    <property type="term" value="F:DNA-binding transcription repressor activity, RNA polymerase II-specific"/>
    <property type="evidence" value="ECO:0007669"/>
    <property type="project" value="InterPro"/>
</dbReference>
<feature type="non-terminal residue" evidence="3">
    <location>
        <position position="278"/>
    </location>
</feature>
<name>A0A2G9UM94_TELCI</name>
<sequence>MDFTEIEKSIYGGNIEEDEELMAELLALQQEEEAKQRRSAPPPVRSAPAVTVEARRGVPIGVDPTLLSKALADDVEVDENALENDPELLAELSGLIGSSEEEEPTDANATAPRPPPKLPLPGARDAALVGKLRGLMAVYERMLAASAKEGNTVKQRRHQRTVDKLRELVMKAERGENIDESEIPPSPPSFVTPPNDTVVPPRQAPAPPAPPSSQPPPVPRRSTSGIMQESSAGPPPIPQRSSSSCLPAESPEKSADSRKDQILKVLKRRRDAYVANGK</sequence>
<feature type="compositionally biased region" description="Basic and acidic residues" evidence="1">
    <location>
        <begin position="160"/>
        <end position="177"/>
    </location>
</feature>
<reference evidence="3 4" key="1">
    <citation type="submission" date="2015-09" db="EMBL/GenBank/DDBJ databases">
        <title>Draft genome of the parasitic nematode Teladorsagia circumcincta isolate WARC Sus (inbred).</title>
        <authorList>
            <person name="Mitreva M."/>
        </authorList>
    </citation>
    <scope>NUCLEOTIDE SEQUENCE [LARGE SCALE GENOMIC DNA]</scope>
    <source>
        <strain evidence="3 4">S</strain>
    </source>
</reference>
<feature type="region of interest" description="Disordered" evidence="1">
    <location>
        <begin position="27"/>
        <end position="50"/>
    </location>
</feature>
<dbReference type="PANTHER" id="PTHR13076">
    <property type="entry name" value="COILED-COIL AND C2 DOMAIN-CONTAINING PROTEIN 1-LIKE"/>
    <property type="match status" value="1"/>
</dbReference>
<evidence type="ECO:0000256" key="1">
    <source>
        <dbReference type="SAM" id="MobiDB-lite"/>
    </source>
</evidence>
<feature type="domain" description="DM14" evidence="2">
    <location>
        <begin position="137"/>
        <end position="187"/>
    </location>
</feature>
<feature type="compositionally biased region" description="Low complexity" evidence="1">
    <location>
        <begin position="192"/>
        <end position="201"/>
    </location>
</feature>
<feature type="region of interest" description="Disordered" evidence="1">
    <location>
        <begin position="93"/>
        <end position="123"/>
    </location>
</feature>
<gene>
    <name evidence="3" type="ORF">TELCIR_07261</name>
</gene>
<evidence type="ECO:0000313" key="4">
    <source>
        <dbReference type="Proteomes" id="UP000230423"/>
    </source>
</evidence>
<dbReference type="InterPro" id="IPR006608">
    <property type="entry name" value="CC2D1A/B_DM14"/>
</dbReference>
<organism evidence="3 4">
    <name type="scientific">Teladorsagia circumcincta</name>
    <name type="common">Brown stomach worm</name>
    <name type="synonym">Ostertagia circumcincta</name>
    <dbReference type="NCBI Taxonomy" id="45464"/>
    <lineage>
        <taxon>Eukaryota</taxon>
        <taxon>Metazoa</taxon>
        <taxon>Ecdysozoa</taxon>
        <taxon>Nematoda</taxon>
        <taxon>Chromadorea</taxon>
        <taxon>Rhabditida</taxon>
        <taxon>Rhabditina</taxon>
        <taxon>Rhabditomorpha</taxon>
        <taxon>Strongyloidea</taxon>
        <taxon>Trichostrongylidae</taxon>
        <taxon>Teladorsagia</taxon>
    </lineage>
</organism>
<evidence type="ECO:0000313" key="3">
    <source>
        <dbReference type="EMBL" id="PIO70862.1"/>
    </source>
</evidence>
<dbReference type="Pfam" id="PF21528">
    <property type="entry name" value="CC2D1A-B_DM14"/>
    <property type="match status" value="1"/>
</dbReference>
<feature type="compositionally biased region" description="Basic and acidic residues" evidence="1">
    <location>
        <begin position="250"/>
        <end position="261"/>
    </location>
</feature>
<dbReference type="PANTHER" id="PTHR13076:SF9">
    <property type="entry name" value="COILED-COIL AND C2 DOMAIN-CONTAINING PROTEIN 1-LIKE"/>
    <property type="match status" value="1"/>
</dbReference>
<dbReference type="InterPro" id="IPR039725">
    <property type="entry name" value="CC2D1A/B"/>
</dbReference>
<accession>A0A2G9UM94</accession>